<evidence type="ECO:0000313" key="11">
    <source>
        <dbReference type="Proteomes" id="UP000664122"/>
    </source>
</evidence>
<keyword evidence="3" id="KW-1003">Cell membrane</keyword>
<feature type="domain" description="NADH:quinone oxidoreductase/Mrp antiporter transmembrane" evidence="9">
    <location>
        <begin position="385"/>
        <end position="480"/>
    </location>
</feature>
<feature type="transmembrane region" description="Helical" evidence="8">
    <location>
        <begin position="321"/>
        <end position="342"/>
    </location>
</feature>
<feature type="transmembrane region" description="Helical" evidence="8">
    <location>
        <begin position="226"/>
        <end position="248"/>
    </location>
</feature>
<evidence type="ECO:0000259" key="9">
    <source>
        <dbReference type="Pfam" id="PF00361"/>
    </source>
</evidence>
<dbReference type="InterPro" id="IPR050586">
    <property type="entry name" value="CPA3_Na-H_Antiporter_D"/>
</dbReference>
<feature type="transmembrane region" description="Helical" evidence="8">
    <location>
        <begin position="25"/>
        <end position="44"/>
    </location>
</feature>
<organism evidence="10 11">
    <name type="scientific">Jiella flava</name>
    <dbReference type="NCBI Taxonomy" id="2816857"/>
    <lineage>
        <taxon>Bacteria</taxon>
        <taxon>Pseudomonadati</taxon>
        <taxon>Pseudomonadota</taxon>
        <taxon>Alphaproteobacteria</taxon>
        <taxon>Hyphomicrobiales</taxon>
        <taxon>Aurantimonadaceae</taxon>
        <taxon>Jiella</taxon>
    </lineage>
</organism>
<feature type="transmembrane region" description="Helical" evidence="8">
    <location>
        <begin position="470"/>
        <end position="495"/>
    </location>
</feature>
<name>A0A939FZ63_9HYPH</name>
<reference evidence="10" key="1">
    <citation type="submission" date="2021-03" db="EMBL/GenBank/DDBJ databases">
        <title>Whole genome sequence of Jiella sp. CQZ9-1.</title>
        <authorList>
            <person name="Tuo L."/>
        </authorList>
    </citation>
    <scope>NUCLEOTIDE SEQUENCE</scope>
    <source>
        <strain evidence="10">CQZ9-1</strain>
    </source>
</reference>
<evidence type="ECO:0000313" key="10">
    <source>
        <dbReference type="EMBL" id="MBO0663534.1"/>
    </source>
</evidence>
<proteinExistence type="inferred from homology"/>
<evidence type="ECO:0000256" key="7">
    <source>
        <dbReference type="RuleBase" id="RU000320"/>
    </source>
</evidence>
<keyword evidence="4 7" id="KW-0812">Transmembrane</keyword>
<dbReference type="EMBL" id="JAFMPP010000011">
    <property type="protein sequence ID" value="MBO0663534.1"/>
    <property type="molecule type" value="Genomic_DNA"/>
</dbReference>
<accession>A0A939FZ63</accession>
<feature type="transmembrane region" description="Helical" evidence="8">
    <location>
        <begin position="260"/>
        <end position="287"/>
    </location>
</feature>
<evidence type="ECO:0000256" key="2">
    <source>
        <dbReference type="ARBA" id="ARBA00005346"/>
    </source>
</evidence>
<comment type="subcellular location">
    <subcellularLocation>
        <location evidence="1">Cell membrane</location>
        <topology evidence="1">Multi-pass membrane protein</topology>
    </subcellularLocation>
    <subcellularLocation>
        <location evidence="7">Membrane</location>
        <topology evidence="7">Multi-pass membrane protein</topology>
    </subcellularLocation>
</comment>
<evidence type="ECO:0000256" key="8">
    <source>
        <dbReference type="SAM" id="Phobius"/>
    </source>
</evidence>
<feature type="transmembrane region" description="Helical" evidence="8">
    <location>
        <begin position="432"/>
        <end position="450"/>
    </location>
</feature>
<feature type="transmembrane region" description="Helical" evidence="8">
    <location>
        <begin position="521"/>
        <end position="540"/>
    </location>
</feature>
<dbReference type="AlphaFoldDB" id="A0A939FZ63"/>
<evidence type="ECO:0000256" key="3">
    <source>
        <dbReference type="ARBA" id="ARBA00022475"/>
    </source>
</evidence>
<evidence type="ECO:0000256" key="6">
    <source>
        <dbReference type="ARBA" id="ARBA00023136"/>
    </source>
</evidence>
<keyword evidence="6 8" id="KW-0472">Membrane</keyword>
<feature type="transmembrane region" description="Helical" evidence="8">
    <location>
        <begin position="129"/>
        <end position="148"/>
    </location>
</feature>
<feature type="domain" description="NADH:quinone oxidoreductase/Mrp antiporter transmembrane" evidence="9">
    <location>
        <begin position="149"/>
        <end position="348"/>
    </location>
</feature>
<feature type="transmembrane region" description="Helical" evidence="8">
    <location>
        <begin position="293"/>
        <end position="314"/>
    </location>
</feature>
<protein>
    <submittedName>
        <fullName evidence="10">Na+/H+ antiporter subunit D</fullName>
    </submittedName>
</protein>
<dbReference type="InterPro" id="IPR001750">
    <property type="entry name" value="ND/Mrp_TM"/>
</dbReference>
<evidence type="ECO:0000256" key="5">
    <source>
        <dbReference type="ARBA" id="ARBA00022989"/>
    </source>
</evidence>
<comment type="caution">
    <text evidence="10">The sequence shown here is derived from an EMBL/GenBank/DDBJ whole genome shotgun (WGS) entry which is preliminary data.</text>
</comment>
<dbReference type="PANTHER" id="PTHR42703:SF1">
    <property type="entry name" value="NA(+)_H(+) ANTIPORTER SUBUNIT D1"/>
    <property type="match status" value="1"/>
</dbReference>
<evidence type="ECO:0000256" key="1">
    <source>
        <dbReference type="ARBA" id="ARBA00004651"/>
    </source>
</evidence>
<evidence type="ECO:0000256" key="4">
    <source>
        <dbReference type="ARBA" id="ARBA00022692"/>
    </source>
</evidence>
<feature type="transmembrane region" description="Helical" evidence="8">
    <location>
        <begin position="51"/>
        <end position="70"/>
    </location>
</feature>
<dbReference type="PANTHER" id="PTHR42703">
    <property type="entry name" value="NADH DEHYDROGENASE"/>
    <property type="match status" value="1"/>
</dbReference>
<dbReference type="GO" id="GO:0005886">
    <property type="term" value="C:plasma membrane"/>
    <property type="evidence" value="ECO:0007669"/>
    <property type="project" value="UniProtKB-SubCell"/>
</dbReference>
<feature type="transmembrane region" description="Helical" evidence="8">
    <location>
        <begin position="90"/>
        <end position="117"/>
    </location>
</feature>
<feature type="transmembrane region" description="Helical" evidence="8">
    <location>
        <begin position="184"/>
        <end position="206"/>
    </location>
</feature>
<keyword evidence="5 8" id="KW-1133">Transmembrane helix</keyword>
<keyword evidence="11" id="KW-1185">Reference proteome</keyword>
<gene>
    <name evidence="10" type="ORF">J1C48_13170</name>
</gene>
<dbReference type="Pfam" id="PF00361">
    <property type="entry name" value="Proton_antipo_M"/>
    <property type="match status" value="2"/>
</dbReference>
<dbReference type="RefSeq" id="WP_207258340.1">
    <property type="nucleotide sequence ID" value="NZ_JAFMPP010000011.1"/>
</dbReference>
<comment type="similarity">
    <text evidence="2">Belongs to the CPA3 antiporters (TC 2.A.63) subunit D family.</text>
</comment>
<feature type="transmembrane region" description="Helical" evidence="8">
    <location>
        <begin position="390"/>
        <end position="411"/>
    </location>
</feature>
<feature type="transmembrane region" description="Helical" evidence="8">
    <location>
        <begin position="154"/>
        <end position="172"/>
    </location>
</feature>
<sequence>MADSSDIAILKAEAMVHGAFAPSDYLVIAPVALCFLFGAVLLMLRKRVDWHPFIAIPGFALLLAADLLLLRKVASSGPQTMMMGHWKPPFGIAFTVDMLGALFVTTAGFVAFAAAIYATGSMSRTERRYGFFPFMFLMMGGVSGAFLTGDVFNLYVWFEVLLIGSFGLLVLGSKHEQLDGATKYCFLNLVATTLFLITTGYLYGLFGTLNMADIADKAGRFENDGALLTIAVLYLVAFGMKAAAFPLNFWLPASYHTPRFVVSALFAGLLTKVGVYALIRVLLMLFPQQHADLATLIAWVATLTMLVGAFGALAQSDLRRLLNYFVIAGIGTIFAGLAIGGAGGEAGSAMARAAQAATAGATGAAATGAAAAITPLLPGSSGLVIGLSGATFYALHSIVVMTALYLAAGMAARIAGTASLRSMGGLWRSQPALAALMLVFLFAVSGLPPFSGFWPKYILVRGTFQAGLPWLGAAILVTGFLMTIASARVFALAFWRNAPEAEAAGSDEAFGFQPAGKPSPVLSMLPLILLALFVVAAGIAPQWLADMTDTAARGIVDPAAYVGSVFGGGS</sequence>
<dbReference type="Proteomes" id="UP000664122">
    <property type="component" value="Unassembled WGS sequence"/>
</dbReference>